<accession>A0A4Q7V2D6</accession>
<protein>
    <submittedName>
        <fullName evidence="3">NADPH:quinone reductase-like Zn-dependent oxidoreductase</fullName>
    </submittedName>
</protein>
<evidence type="ECO:0000259" key="2">
    <source>
        <dbReference type="SMART" id="SM00829"/>
    </source>
</evidence>
<dbReference type="Gene3D" id="3.90.180.10">
    <property type="entry name" value="Medium-chain alcohol dehydrogenases, catalytic domain"/>
    <property type="match status" value="1"/>
</dbReference>
<dbReference type="InterPro" id="IPR013154">
    <property type="entry name" value="ADH-like_N"/>
</dbReference>
<dbReference type="EMBL" id="SHKL01000001">
    <property type="protein sequence ID" value="RZT86739.1"/>
    <property type="molecule type" value="Genomic_DNA"/>
</dbReference>
<dbReference type="RefSeq" id="WP_130290988.1">
    <property type="nucleotide sequence ID" value="NZ_SHKL01000001.1"/>
</dbReference>
<comment type="caution">
    <text evidence="3">The sequence shown here is derived from an EMBL/GenBank/DDBJ whole genome shotgun (WGS) entry which is preliminary data.</text>
</comment>
<dbReference type="GO" id="GO:0016491">
    <property type="term" value="F:oxidoreductase activity"/>
    <property type="evidence" value="ECO:0007669"/>
    <property type="project" value="InterPro"/>
</dbReference>
<feature type="domain" description="Enoyl reductase (ER)" evidence="2">
    <location>
        <begin position="11"/>
        <end position="310"/>
    </location>
</feature>
<dbReference type="OrthoDB" id="3727682at2"/>
<evidence type="ECO:0000313" key="4">
    <source>
        <dbReference type="Proteomes" id="UP000291591"/>
    </source>
</evidence>
<dbReference type="PANTHER" id="PTHR44154:SF1">
    <property type="entry name" value="QUINONE OXIDOREDUCTASE"/>
    <property type="match status" value="1"/>
</dbReference>
<dbReference type="InterPro" id="IPR020843">
    <property type="entry name" value="ER"/>
</dbReference>
<dbReference type="InterPro" id="IPR011032">
    <property type="entry name" value="GroES-like_sf"/>
</dbReference>
<keyword evidence="4" id="KW-1185">Reference proteome</keyword>
<dbReference type="CDD" id="cd05289">
    <property type="entry name" value="MDR_like_2"/>
    <property type="match status" value="1"/>
</dbReference>
<dbReference type="PANTHER" id="PTHR44154">
    <property type="entry name" value="QUINONE OXIDOREDUCTASE"/>
    <property type="match status" value="1"/>
</dbReference>
<dbReference type="Pfam" id="PF08240">
    <property type="entry name" value="ADH_N"/>
    <property type="match status" value="1"/>
</dbReference>
<organism evidence="3 4">
    <name type="scientific">Pseudonocardia sediminis</name>
    <dbReference type="NCBI Taxonomy" id="1397368"/>
    <lineage>
        <taxon>Bacteria</taxon>
        <taxon>Bacillati</taxon>
        <taxon>Actinomycetota</taxon>
        <taxon>Actinomycetes</taxon>
        <taxon>Pseudonocardiales</taxon>
        <taxon>Pseudonocardiaceae</taxon>
        <taxon>Pseudonocardia</taxon>
    </lineage>
</organism>
<gene>
    <name evidence="3" type="ORF">EV383_3637</name>
</gene>
<dbReference type="SMART" id="SM00829">
    <property type="entry name" value="PKS_ER"/>
    <property type="match status" value="1"/>
</dbReference>
<reference evidence="3 4" key="1">
    <citation type="submission" date="2019-02" db="EMBL/GenBank/DDBJ databases">
        <title>Sequencing the genomes of 1000 actinobacteria strains.</title>
        <authorList>
            <person name="Klenk H.-P."/>
        </authorList>
    </citation>
    <scope>NUCLEOTIDE SEQUENCE [LARGE SCALE GENOMIC DNA]</scope>
    <source>
        <strain evidence="3 4">DSM 45779</strain>
    </source>
</reference>
<dbReference type="InterPro" id="IPR051603">
    <property type="entry name" value="Zinc-ADH_QOR/CCCR"/>
</dbReference>
<dbReference type="SUPFAM" id="SSF51735">
    <property type="entry name" value="NAD(P)-binding Rossmann-fold domains"/>
    <property type="match status" value="1"/>
</dbReference>
<dbReference type="InterPro" id="IPR036291">
    <property type="entry name" value="NAD(P)-bd_dom_sf"/>
</dbReference>
<evidence type="ECO:0000256" key="1">
    <source>
        <dbReference type="ARBA" id="ARBA00022857"/>
    </source>
</evidence>
<name>A0A4Q7V2D6_PSEST</name>
<dbReference type="Gene3D" id="3.40.50.720">
    <property type="entry name" value="NAD(P)-binding Rossmann-like Domain"/>
    <property type="match status" value="1"/>
</dbReference>
<dbReference type="Pfam" id="PF13602">
    <property type="entry name" value="ADH_zinc_N_2"/>
    <property type="match status" value="1"/>
</dbReference>
<dbReference type="SUPFAM" id="SSF50129">
    <property type="entry name" value="GroES-like"/>
    <property type="match status" value="1"/>
</dbReference>
<dbReference type="AlphaFoldDB" id="A0A4Q7V2D6"/>
<keyword evidence="1" id="KW-0521">NADP</keyword>
<sequence length="312" mass="30475">MAAAIVATAFGGPEVLSLVDVEVPVPGPGEATVAVRAAAINPVDHKIFSGAFGADGSSLPLRVGLEGAGVVTAVGEGASVAVGDEVIVAGPGAGGLYASEVTVADTALTAKPAELGWEEAAGLLLVGGTAEHTLVATGVGEGDVVLVHGVAGSVGLVAAQLAIHRGARVIGTAAPARHDALRGYGIEPVAYGEGLADRVRAAAPDGISAAIDTVGTDEAVDVSLDLVADRDRIATIAAFGRAAEAGIKALGGGPGADPGTEIRAAARPELARLAAEGTLTVVVARTYPLAEAADAVRFVQEGHAGGKVVLLP</sequence>
<dbReference type="Proteomes" id="UP000291591">
    <property type="component" value="Unassembled WGS sequence"/>
</dbReference>
<evidence type="ECO:0000313" key="3">
    <source>
        <dbReference type="EMBL" id="RZT86739.1"/>
    </source>
</evidence>
<proteinExistence type="predicted"/>